<dbReference type="SUPFAM" id="SSF88946">
    <property type="entry name" value="Sigma2 domain of RNA polymerase sigma factors"/>
    <property type="match status" value="1"/>
</dbReference>
<keyword evidence="2" id="KW-0805">Transcription regulation</keyword>
<dbReference type="GO" id="GO:0016987">
    <property type="term" value="F:sigma factor activity"/>
    <property type="evidence" value="ECO:0007669"/>
    <property type="project" value="UniProtKB-KW"/>
</dbReference>
<evidence type="ECO:0000256" key="1">
    <source>
        <dbReference type="ARBA" id="ARBA00007788"/>
    </source>
</evidence>
<dbReference type="Gene3D" id="1.10.10.10">
    <property type="entry name" value="Winged helix-like DNA-binding domain superfamily/Winged helix DNA-binding domain"/>
    <property type="match status" value="2"/>
</dbReference>
<dbReference type="PANTHER" id="PTHR30603">
    <property type="entry name" value="RNA POLYMERASE SIGMA FACTOR RPO"/>
    <property type="match status" value="1"/>
</dbReference>
<dbReference type="Gene3D" id="1.10.601.10">
    <property type="entry name" value="RNA Polymerase Primary Sigma Factor"/>
    <property type="match status" value="1"/>
</dbReference>
<dbReference type="Pfam" id="PF04545">
    <property type="entry name" value="Sigma70_r4"/>
    <property type="match status" value="1"/>
</dbReference>
<dbReference type="PRINTS" id="PR00046">
    <property type="entry name" value="SIGMA70FCT"/>
</dbReference>
<evidence type="ECO:0008006" key="11">
    <source>
        <dbReference type="Google" id="ProtNLM"/>
    </source>
</evidence>
<evidence type="ECO:0000259" key="8">
    <source>
        <dbReference type="Pfam" id="PF04545"/>
    </source>
</evidence>
<evidence type="ECO:0000259" key="7">
    <source>
        <dbReference type="Pfam" id="PF04542"/>
    </source>
</evidence>
<dbReference type="EMBL" id="OY731405">
    <property type="protein sequence ID" value="CAJ1972349.1"/>
    <property type="molecule type" value="Genomic_DNA"/>
</dbReference>
<dbReference type="GO" id="GO:0003677">
    <property type="term" value="F:DNA binding"/>
    <property type="evidence" value="ECO:0007669"/>
    <property type="project" value="UniProtKB-KW"/>
</dbReference>
<keyword evidence="4" id="KW-0238">DNA-binding</keyword>
<dbReference type="InterPro" id="IPR036388">
    <property type="entry name" value="WH-like_DNA-bd_sf"/>
</dbReference>
<keyword evidence="10" id="KW-1185">Reference proteome</keyword>
<feature type="domain" description="RNA polymerase sigma-70 region 2" evidence="7">
    <location>
        <begin position="423"/>
        <end position="490"/>
    </location>
</feature>
<evidence type="ECO:0000313" key="10">
    <source>
        <dbReference type="Proteomes" id="UP001189624"/>
    </source>
</evidence>
<dbReference type="GO" id="GO:0006352">
    <property type="term" value="P:DNA-templated transcription initiation"/>
    <property type="evidence" value="ECO:0007669"/>
    <property type="project" value="InterPro"/>
</dbReference>
<evidence type="ECO:0000256" key="4">
    <source>
        <dbReference type="ARBA" id="ARBA00023125"/>
    </source>
</evidence>
<feature type="domain" description="RNA polymerase sigma-70 region 4" evidence="8">
    <location>
        <begin position="592"/>
        <end position="645"/>
    </location>
</feature>
<dbReference type="AlphaFoldDB" id="A0AA86SWR5"/>
<dbReference type="InterPro" id="IPR014284">
    <property type="entry name" value="RNA_pol_sigma-70_dom"/>
</dbReference>
<dbReference type="InterPro" id="IPR007624">
    <property type="entry name" value="RNA_pol_sigma70_r3"/>
</dbReference>
<evidence type="ECO:0000256" key="3">
    <source>
        <dbReference type="ARBA" id="ARBA00023082"/>
    </source>
</evidence>
<protein>
    <recommendedName>
        <fullName evidence="11">Sigma factor</fullName>
    </recommendedName>
</protein>
<dbReference type="GO" id="GO:0071482">
    <property type="term" value="P:cellular response to light stimulus"/>
    <property type="evidence" value="ECO:0007669"/>
    <property type="project" value="UniProtKB-ARBA"/>
</dbReference>
<dbReference type="InterPro" id="IPR013324">
    <property type="entry name" value="RNA_pol_sigma_r3/r4-like"/>
</dbReference>
<dbReference type="Pfam" id="PF04539">
    <property type="entry name" value="Sigma70_r3"/>
    <property type="match status" value="1"/>
</dbReference>
<gene>
    <name evidence="9" type="ORF">AYBTSS11_LOCUS24398</name>
</gene>
<organism evidence="9 10">
    <name type="scientific">Sphenostylis stenocarpa</name>
    <dbReference type="NCBI Taxonomy" id="92480"/>
    <lineage>
        <taxon>Eukaryota</taxon>
        <taxon>Viridiplantae</taxon>
        <taxon>Streptophyta</taxon>
        <taxon>Embryophyta</taxon>
        <taxon>Tracheophyta</taxon>
        <taxon>Spermatophyta</taxon>
        <taxon>Magnoliopsida</taxon>
        <taxon>eudicotyledons</taxon>
        <taxon>Gunneridae</taxon>
        <taxon>Pentapetalae</taxon>
        <taxon>rosids</taxon>
        <taxon>fabids</taxon>
        <taxon>Fabales</taxon>
        <taxon>Fabaceae</taxon>
        <taxon>Papilionoideae</taxon>
        <taxon>50 kb inversion clade</taxon>
        <taxon>NPAAA clade</taxon>
        <taxon>indigoferoid/millettioid clade</taxon>
        <taxon>Phaseoleae</taxon>
        <taxon>Sphenostylis</taxon>
    </lineage>
</organism>
<dbReference type="Pfam" id="PF04542">
    <property type="entry name" value="Sigma70_r2"/>
    <property type="match status" value="1"/>
</dbReference>
<keyword evidence="3" id="KW-0731">Sigma factor</keyword>
<reference evidence="9" key="1">
    <citation type="submission" date="2023-10" db="EMBL/GenBank/DDBJ databases">
        <authorList>
            <person name="Domelevo Entfellner J.-B."/>
        </authorList>
    </citation>
    <scope>NUCLEOTIDE SEQUENCE</scope>
</reference>
<feature type="domain" description="RNA polymerase sigma-70 region 3" evidence="6">
    <location>
        <begin position="507"/>
        <end position="573"/>
    </location>
</feature>
<comment type="similarity">
    <text evidence="1">Belongs to the sigma-70 factor family.</text>
</comment>
<dbReference type="SUPFAM" id="SSF88659">
    <property type="entry name" value="Sigma3 and sigma4 domains of RNA polymerase sigma factors"/>
    <property type="match status" value="2"/>
</dbReference>
<dbReference type="InterPro" id="IPR007630">
    <property type="entry name" value="RNA_pol_sigma70_r4"/>
</dbReference>
<dbReference type="Gramene" id="rna-AYBTSS11_LOCUS24398">
    <property type="protein sequence ID" value="CAJ1972349.1"/>
    <property type="gene ID" value="gene-AYBTSS11_LOCUS24398"/>
</dbReference>
<accession>A0AA86SWR5</accession>
<evidence type="ECO:0000313" key="9">
    <source>
        <dbReference type="EMBL" id="CAJ1972349.1"/>
    </source>
</evidence>
<dbReference type="InterPro" id="IPR050239">
    <property type="entry name" value="Sigma-70_RNA_pol_init_factors"/>
</dbReference>
<proteinExistence type="inferred from homology"/>
<keyword evidence="5" id="KW-0804">Transcription</keyword>
<dbReference type="NCBIfam" id="TIGR02937">
    <property type="entry name" value="sigma70-ECF"/>
    <property type="match status" value="1"/>
</dbReference>
<dbReference type="InterPro" id="IPR013325">
    <property type="entry name" value="RNA_pol_sigma_r2"/>
</dbReference>
<dbReference type="PANTHER" id="PTHR30603:SF4">
    <property type="entry name" value="RNA POLYMERASE SIGMA FACTOR SIGE, CHLOROPLASTIC_MITOCHONDRIAL"/>
    <property type="match status" value="1"/>
</dbReference>
<dbReference type="Proteomes" id="UP001189624">
    <property type="component" value="Chromosome 8"/>
</dbReference>
<evidence type="ECO:0000256" key="5">
    <source>
        <dbReference type="ARBA" id="ARBA00023163"/>
    </source>
</evidence>
<dbReference type="InterPro" id="IPR007627">
    <property type="entry name" value="RNA_pol_sigma70_r2"/>
</dbReference>
<evidence type="ECO:0000256" key="2">
    <source>
        <dbReference type="ARBA" id="ARBA00023015"/>
    </source>
</evidence>
<evidence type="ECO:0000259" key="6">
    <source>
        <dbReference type="Pfam" id="PF04539"/>
    </source>
</evidence>
<name>A0AA86SWR5_9FABA</name>
<dbReference type="InterPro" id="IPR000943">
    <property type="entry name" value="RNA_pol_sigma70"/>
</dbReference>
<sequence length="657" mass="74870">MNKLWSYNQTHKPKEAGMGQNMRVVKMAAICVIEKISGFWDDVKGTQSGEEMEKFVCTSEVVIEVWEGGCVRVYGQGIYTWKCEDGKEVPSNNILFKGYNLSLYLAFDKATTSTVRIDSLWSKNLRAFRETLQFKHVSLILTWKPGMGVVTVSTSASRTPLRFSTKLISRQQAHKRPLIVAFKRNKSSKTTLVSPQEKIPLPVETAKKHQKKIGKTNESLKRVRAVSTDETPPVTLDVDYNEAAAKLENIYKLSSAADTCNAEDIESKIKRVLRGRKKVGDEHDHRNDDNVVRNQNKKAKRLSLDKRIALKRNAKEEVIVQAQKKKAVNRIENIDALIREYSASTDLVSMDWKKMKIPPVLPSSEHAWLFKLMEPMKALLQVREDLQAAGKEITDGELADATSISIVQVRKAMEVGQAARTKLIKHNLRLVLFVINKYFQDFASGPRFQDLCQAGVRGLITAIDRFESKRRLQLSTYSLFWIRHSIVRSITLSSFTRVPFGLDRVRSDIHRTKLELAFELQRSPTEDEVVERIGISPERYYDVMKASKPILSLHSRHITTDEEFINGITDVDGVNGDNRRQLAVLRLALDDVLDSLKPKESLVIRQRYGLDGKGDRTLGEIAGNLNISREMVRKHEVKALMKLKHPARLDYLRRYVV</sequence>